<organism evidence="4 5">
    <name type="scientific">candidate division WOR-3 bacterium RBG_13_43_14</name>
    <dbReference type="NCBI Taxonomy" id="1802590"/>
    <lineage>
        <taxon>Bacteria</taxon>
        <taxon>Bacteria division WOR-3</taxon>
    </lineage>
</organism>
<dbReference type="InterPro" id="IPR036291">
    <property type="entry name" value="NAD(P)-bd_dom_sf"/>
</dbReference>
<dbReference type="InterPro" id="IPR004104">
    <property type="entry name" value="Gfo/Idh/MocA-like_OxRdtase_C"/>
</dbReference>
<dbReference type="GO" id="GO:0016491">
    <property type="term" value="F:oxidoreductase activity"/>
    <property type="evidence" value="ECO:0007669"/>
    <property type="project" value="UniProtKB-KW"/>
</dbReference>
<protein>
    <recommendedName>
        <fullName evidence="6">Gfo/Idh/MocA-like oxidoreductase N-terminal domain-containing protein</fullName>
    </recommendedName>
</protein>
<sequence length="338" mass="38126">MQPKPKIAIVGCGAHAQIAHIPIFKKNKDCELVALCDPDVRKIDQLGSKYTIPKKYQDFEAVLEDESIDSLVISTPNYLHAPMAISAMKYGKNILCEFPMATNLNDAKEMAQCAKKTKRKLCLTMNNRFRPDVQTLNDFISTGELGDIYYLKTGWLIGSREWILSPWRMDWLKSGGGAFLCLATTILDIAFLFLKNKTPTTIFGSMHKKESETDVEDTAMCIVNFSDETLLTVEVGWSLIFEKDFLYCNVFGKRGAALLNPLKIQKELHNELFNVTPSIAPRNIYKTIYEQQCNAFLDYIQKGKMPPVTIEEGLLIASITDAFYESAKSHQLVPIPAF</sequence>
<dbReference type="SUPFAM" id="SSF51735">
    <property type="entry name" value="NAD(P)-binding Rossmann-fold domains"/>
    <property type="match status" value="1"/>
</dbReference>
<evidence type="ECO:0000313" key="4">
    <source>
        <dbReference type="EMBL" id="OGC38774.1"/>
    </source>
</evidence>
<evidence type="ECO:0000259" key="2">
    <source>
        <dbReference type="Pfam" id="PF01408"/>
    </source>
</evidence>
<keyword evidence="1" id="KW-0560">Oxidoreductase</keyword>
<dbReference type="Pfam" id="PF01408">
    <property type="entry name" value="GFO_IDH_MocA"/>
    <property type="match status" value="1"/>
</dbReference>
<evidence type="ECO:0000313" key="5">
    <source>
        <dbReference type="Proteomes" id="UP000177025"/>
    </source>
</evidence>
<comment type="caution">
    <text evidence="4">The sequence shown here is derived from an EMBL/GenBank/DDBJ whole genome shotgun (WGS) entry which is preliminary data.</text>
</comment>
<evidence type="ECO:0000256" key="1">
    <source>
        <dbReference type="ARBA" id="ARBA00023002"/>
    </source>
</evidence>
<dbReference type="GO" id="GO:0000166">
    <property type="term" value="F:nucleotide binding"/>
    <property type="evidence" value="ECO:0007669"/>
    <property type="project" value="InterPro"/>
</dbReference>
<reference evidence="4 5" key="1">
    <citation type="journal article" date="2016" name="Nat. Commun.">
        <title>Thousands of microbial genomes shed light on interconnected biogeochemical processes in an aquifer system.</title>
        <authorList>
            <person name="Anantharaman K."/>
            <person name="Brown C.T."/>
            <person name="Hug L.A."/>
            <person name="Sharon I."/>
            <person name="Castelle C.J."/>
            <person name="Probst A.J."/>
            <person name="Thomas B.C."/>
            <person name="Singh A."/>
            <person name="Wilkins M.J."/>
            <person name="Karaoz U."/>
            <person name="Brodie E.L."/>
            <person name="Williams K.H."/>
            <person name="Hubbard S.S."/>
            <person name="Banfield J.F."/>
        </authorList>
    </citation>
    <scope>NUCLEOTIDE SEQUENCE [LARGE SCALE GENOMIC DNA]</scope>
</reference>
<dbReference type="Gene3D" id="3.40.50.720">
    <property type="entry name" value="NAD(P)-binding Rossmann-like Domain"/>
    <property type="match status" value="1"/>
</dbReference>
<dbReference type="InterPro" id="IPR000683">
    <property type="entry name" value="Gfo/Idh/MocA-like_OxRdtase_N"/>
</dbReference>
<feature type="domain" description="Gfo/Idh/MocA-like oxidoreductase N-terminal" evidence="2">
    <location>
        <begin position="6"/>
        <end position="121"/>
    </location>
</feature>
<evidence type="ECO:0000259" key="3">
    <source>
        <dbReference type="Pfam" id="PF02894"/>
    </source>
</evidence>
<dbReference type="PANTHER" id="PTHR43818:SF11">
    <property type="entry name" value="BCDNA.GH03377"/>
    <property type="match status" value="1"/>
</dbReference>
<dbReference type="PANTHER" id="PTHR43818">
    <property type="entry name" value="BCDNA.GH03377"/>
    <property type="match status" value="1"/>
</dbReference>
<proteinExistence type="predicted"/>
<name>A0A1F4U1B3_UNCW3</name>
<dbReference type="InterPro" id="IPR050463">
    <property type="entry name" value="Gfo/Idh/MocA_oxidrdct_glycsds"/>
</dbReference>
<dbReference type="EMBL" id="MEUM01000167">
    <property type="protein sequence ID" value="OGC38774.1"/>
    <property type="molecule type" value="Genomic_DNA"/>
</dbReference>
<dbReference type="Pfam" id="PF02894">
    <property type="entry name" value="GFO_IDH_MocA_C"/>
    <property type="match status" value="1"/>
</dbReference>
<accession>A0A1F4U1B3</accession>
<gene>
    <name evidence="4" type="ORF">A2Y85_08260</name>
</gene>
<dbReference type="SUPFAM" id="SSF55347">
    <property type="entry name" value="Glyceraldehyde-3-phosphate dehydrogenase-like, C-terminal domain"/>
    <property type="match status" value="1"/>
</dbReference>
<dbReference type="Gene3D" id="3.30.360.10">
    <property type="entry name" value="Dihydrodipicolinate Reductase, domain 2"/>
    <property type="match status" value="1"/>
</dbReference>
<feature type="domain" description="Gfo/Idh/MocA-like oxidoreductase C-terminal" evidence="3">
    <location>
        <begin position="140"/>
        <end position="334"/>
    </location>
</feature>
<evidence type="ECO:0008006" key="6">
    <source>
        <dbReference type="Google" id="ProtNLM"/>
    </source>
</evidence>
<dbReference type="Proteomes" id="UP000177025">
    <property type="component" value="Unassembled WGS sequence"/>
</dbReference>
<dbReference type="AlphaFoldDB" id="A0A1F4U1B3"/>